<dbReference type="InterPro" id="IPR051010">
    <property type="entry name" value="BCAA_transport"/>
</dbReference>
<evidence type="ECO:0000256" key="1">
    <source>
        <dbReference type="ARBA" id="ARBA00010062"/>
    </source>
</evidence>
<dbReference type="InterPro" id="IPR000709">
    <property type="entry name" value="Leu_Ile_Val-bd"/>
</dbReference>
<keyword evidence="4" id="KW-0029">Amino-acid transport</keyword>
<dbReference type="PANTHER" id="PTHR30483">
    <property type="entry name" value="LEUCINE-SPECIFIC-BINDING PROTEIN"/>
    <property type="match status" value="1"/>
</dbReference>
<dbReference type="Proteomes" id="UP000287447">
    <property type="component" value="Unassembled WGS sequence"/>
</dbReference>
<organism evidence="7 8">
    <name type="scientific">Hwanghaeella grinnelliae</name>
    <dbReference type="NCBI Taxonomy" id="2500179"/>
    <lineage>
        <taxon>Bacteria</taxon>
        <taxon>Pseudomonadati</taxon>
        <taxon>Pseudomonadota</taxon>
        <taxon>Alphaproteobacteria</taxon>
        <taxon>Rhodospirillales</taxon>
        <taxon>Rhodospirillaceae</taxon>
        <taxon>Hwanghaeella</taxon>
    </lineage>
</organism>
<keyword evidence="2" id="KW-0813">Transport</keyword>
<sequence>MKRKIGQWAKTVLPAAALALTTSVAVAQDNPDTLNIGVFTFTSGPAAAYGMPGKQAAELMIERINADGGIGGLPIEAKFVDEAQGAEGVISEYRRMAEDPSNQVAVAALSSGNCLALAPLGEQLKMPTIAWNCDTHQLLLNDRLQYTYRPNGNTIPEFTAFVAYLLERNPDVKRVAIINPDYSFGHDAAEIVKTAFETFAPDVEIVAELFPKLGASTYQTEISRLSSARPDAIFSNLWGGDLENFVRQASPRGIFMQSQVILALGETVLQRVDLPEGVIVGMLGDGYWLSPDSQANADTVAFAEAYHKRYGEYPVFPAMKMANAFVVMKAAIEKAIDAKGGEWPTRDEIAAAMKGMEVDTMTGHVRIREDNDGIVDQVIGVTAKSDTYDFKVIADMVRYDGDVFMAPIDEEPVEWIRTLDSAFLKALPKPGSYK</sequence>
<dbReference type="GO" id="GO:0006865">
    <property type="term" value="P:amino acid transport"/>
    <property type="evidence" value="ECO:0007669"/>
    <property type="project" value="UniProtKB-KW"/>
</dbReference>
<dbReference type="AlphaFoldDB" id="A0A437QR51"/>
<proteinExistence type="inferred from homology"/>
<dbReference type="Gene3D" id="3.40.50.2300">
    <property type="match status" value="2"/>
</dbReference>
<evidence type="ECO:0000256" key="4">
    <source>
        <dbReference type="ARBA" id="ARBA00022970"/>
    </source>
</evidence>
<comment type="caution">
    <text evidence="7">The sequence shown here is derived from an EMBL/GenBank/DDBJ whole genome shotgun (WGS) entry which is preliminary data.</text>
</comment>
<dbReference type="OrthoDB" id="9783240at2"/>
<evidence type="ECO:0000256" key="5">
    <source>
        <dbReference type="SAM" id="SignalP"/>
    </source>
</evidence>
<evidence type="ECO:0000256" key="2">
    <source>
        <dbReference type="ARBA" id="ARBA00022448"/>
    </source>
</evidence>
<feature type="chain" id="PRO_5019229125" evidence="5">
    <location>
        <begin position="28"/>
        <end position="434"/>
    </location>
</feature>
<evidence type="ECO:0000313" key="7">
    <source>
        <dbReference type="EMBL" id="RVU36984.1"/>
    </source>
</evidence>
<keyword evidence="8" id="KW-1185">Reference proteome</keyword>
<evidence type="ECO:0000259" key="6">
    <source>
        <dbReference type="Pfam" id="PF13458"/>
    </source>
</evidence>
<dbReference type="EMBL" id="SADE01000002">
    <property type="protein sequence ID" value="RVU36984.1"/>
    <property type="molecule type" value="Genomic_DNA"/>
</dbReference>
<dbReference type="PRINTS" id="PR00337">
    <property type="entry name" value="LEUILEVALBP"/>
</dbReference>
<reference evidence="8" key="1">
    <citation type="submission" date="2019-01" db="EMBL/GenBank/DDBJ databases">
        <title>Gri0909 isolated from a small marine red alga.</title>
        <authorList>
            <person name="Kim J."/>
            <person name="Jeong S.E."/>
            <person name="Jeon C.O."/>
        </authorList>
    </citation>
    <scope>NUCLEOTIDE SEQUENCE [LARGE SCALE GENOMIC DNA]</scope>
    <source>
        <strain evidence="8">Gri0909</strain>
    </source>
</reference>
<evidence type="ECO:0000256" key="3">
    <source>
        <dbReference type="ARBA" id="ARBA00022729"/>
    </source>
</evidence>
<dbReference type="SUPFAM" id="SSF53822">
    <property type="entry name" value="Periplasmic binding protein-like I"/>
    <property type="match status" value="1"/>
</dbReference>
<accession>A0A437QR51</accession>
<dbReference type="Pfam" id="PF13458">
    <property type="entry name" value="Peripla_BP_6"/>
    <property type="match status" value="1"/>
</dbReference>
<dbReference type="InterPro" id="IPR028082">
    <property type="entry name" value="Peripla_BP_I"/>
</dbReference>
<gene>
    <name evidence="7" type="ORF">EOI86_16935</name>
</gene>
<dbReference type="InterPro" id="IPR028081">
    <property type="entry name" value="Leu-bd"/>
</dbReference>
<name>A0A437QR51_9PROT</name>
<keyword evidence="3 5" id="KW-0732">Signal</keyword>
<dbReference type="CDD" id="cd06330">
    <property type="entry name" value="PBP1_As_SBP-like"/>
    <property type="match status" value="1"/>
</dbReference>
<feature type="signal peptide" evidence="5">
    <location>
        <begin position="1"/>
        <end position="27"/>
    </location>
</feature>
<evidence type="ECO:0000313" key="8">
    <source>
        <dbReference type="Proteomes" id="UP000287447"/>
    </source>
</evidence>
<protein>
    <submittedName>
        <fullName evidence="7">ABC transporter substrate-binding protein</fullName>
    </submittedName>
</protein>
<feature type="domain" description="Leucine-binding protein" evidence="6">
    <location>
        <begin position="33"/>
        <end position="373"/>
    </location>
</feature>
<comment type="similarity">
    <text evidence="1">Belongs to the leucine-binding protein family.</text>
</comment>
<dbReference type="PANTHER" id="PTHR30483:SF37">
    <property type="entry name" value="ABC TRANSPORTER SUBSTRATE-BINDING PROTEIN"/>
    <property type="match status" value="1"/>
</dbReference>